<proteinExistence type="predicted"/>
<sequence>PLQKAAKFKASTLLSSQMAAARTFSACSANHGYKFLCLPLHHRLPIGQLHSRMRQLNINTSHILNIHYPNRHLVALVIHNDYEIELRLLLKKFGIPVQDDYDLLGPSNLRNPNYDN</sequence>
<dbReference type="OrthoDB" id="2281765at2759"/>
<name>A0A1X0QMP1_RHIZD</name>
<gene>
    <name evidence="1" type="ORF">BCV72DRAFT_218075</name>
</gene>
<dbReference type="AlphaFoldDB" id="A0A1X0QMP1"/>
<organism evidence="1">
    <name type="scientific">Rhizopus microsporus var. microsporus</name>
    <dbReference type="NCBI Taxonomy" id="86635"/>
    <lineage>
        <taxon>Eukaryota</taxon>
        <taxon>Fungi</taxon>
        <taxon>Fungi incertae sedis</taxon>
        <taxon>Mucoromycota</taxon>
        <taxon>Mucoromycotina</taxon>
        <taxon>Mucoromycetes</taxon>
        <taxon>Mucorales</taxon>
        <taxon>Mucorineae</taxon>
        <taxon>Rhizopodaceae</taxon>
        <taxon>Rhizopus</taxon>
    </lineage>
</organism>
<reference evidence="1" key="1">
    <citation type="journal article" date="2016" name="Proc. Natl. Acad. Sci. U.S.A.">
        <title>Lipid metabolic changes in an early divergent fungus govern the establishment of a mutualistic symbiosis with endobacteria.</title>
        <authorList>
            <person name="Lastovetsky O.A."/>
            <person name="Gaspar M.L."/>
            <person name="Mondo S.J."/>
            <person name="LaButti K.M."/>
            <person name="Sandor L."/>
            <person name="Grigoriev I.V."/>
            <person name="Henry S.A."/>
            <person name="Pawlowska T.E."/>
        </authorList>
    </citation>
    <scope>NUCLEOTIDE SEQUENCE [LARGE SCALE GENOMIC DNA]</scope>
    <source>
        <strain evidence="1">ATCC 52814</strain>
    </source>
</reference>
<accession>A0A1X0QMP1</accession>
<protein>
    <submittedName>
        <fullName evidence="1">Uncharacterized protein</fullName>
    </submittedName>
</protein>
<feature type="non-terminal residue" evidence="1">
    <location>
        <position position="1"/>
    </location>
</feature>
<dbReference type="Proteomes" id="UP000242414">
    <property type="component" value="Unassembled WGS sequence"/>
</dbReference>
<dbReference type="VEuPathDB" id="FungiDB:BCV72DRAFT_218075"/>
<evidence type="ECO:0000313" key="1">
    <source>
        <dbReference type="EMBL" id="ORE01017.1"/>
    </source>
</evidence>
<dbReference type="EMBL" id="KV922199">
    <property type="protein sequence ID" value="ORE01017.1"/>
    <property type="molecule type" value="Genomic_DNA"/>
</dbReference>